<dbReference type="PROSITE" id="PS50048">
    <property type="entry name" value="ZN2_CY6_FUNGAL_2"/>
    <property type="match status" value="1"/>
</dbReference>
<dbReference type="PANTHER" id="PTHR31069:SF12">
    <property type="entry name" value="TRANSCRIPTION FACTOR DOMAIN-CONTAINING PROTEIN"/>
    <property type="match status" value="1"/>
</dbReference>
<keyword evidence="2" id="KW-0805">Transcription regulation</keyword>
<organism evidence="8 9">
    <name type="scientific">Candida verbasci</name>
    <dbReference type="NCBI Taxonomy" id="1227364"/>
    <lineage>
        <taxon>Eukaryota</taxon>
        <taxon>Fungi</taxon>
        <taxon>Dikarya</taxon>
        <taxon>Ascomycota</taxon>
        <taxon>Saccharomycotina</taxon>
        <taxon>Pichiomycetes</taxon>
        <taxon>Debaryomycetaceae</taxon>
        <taxon>Candida/Lodderomyces clade</taxon>
        <taxon>Candida</taxon>
    </lineage>
</organism>
<keyword evidence="5" id="KW-0539">Nucleus</keyword>
<evidence type="ECO:0000256" key="2">
    <source>
        <dbReference type="ARBA" id="ARBA00023015"/>
    </source>
</evidence>
<evidence type="ECO:0000256" key="5">
    <source>
        <dbReference type="ARBA" id="ARBA00023242"/>
    </source>
</evidence>
<dbReference type="GO" id="GO:0000978">
    <property type="term" value="F:RNA polymerase II cis-regulatory region sequence-specific DNA binding"/>
    <property type="evidence" value="ECO:0007669"/>
    <property type="project" value="TreeGrafter"/>
</dbReference>
<accession>A0A9W4TZS2</accession>
<dbReference type="AlphaFoldDB" id="A0A9W4TZS2"/>
<feature type="region of interest" description="Disordered" evidence="6">
    <location>
        <begin position="1"/>
        <end position="21"/>
    </location>
</feature>
<dbReference type="PANTHER" id="PTHR31069">
    <property type="entry name" value="OLEATE-ACTIVATED TRANSCRIPTION FACTOR 1-RELATED"/>
    <property type="match status" value="1"/>
</dbReference>
<dbReference type="GO" id="GO:0008270">
    <property type="term" value="F:zinc ion binding"/>
    <property type="evidence" value="ECO:0007669"/>
    <property type="project" value="InterPro"/>
</dbReference>
<dbReference type="PROSITE" id="PS00463">
    <property type="entry name" value="ZN2_CY6_FUNGAL_1"/>
    <property type="match status" value="1"/>
</dbReference>
<sequence length="878" mass="103691">MQTVFHIQEKPPPPTKKQKRQRISLSCQSCKRRKIKCDRSSPCNNCIKYKQECIYSDPVWNQKENSSGSFSVSRLSQITPQESPKITTPEDVQSQLSLLKEKIDEIESNLKPIKNNSVNYNDLNNPTYIGINPYLDDNEVINFYHGYQSVHVHDVIRRTNYGPFSWLSLLKKDPALLQQWNYLQNYRDDYKKKMVSTNRDECKANDTDEHFREKAIDRDGYNDLRLYKTKLSDIRTKLNCKIDCTKINKHGMILGLTMYEGKIDQELKLIEKIKITLPKQRIIWLLINKFFAELYPFMPILDEVSFKTEMERILGVEDYKDEPPQVVIEKRLDFAYLGIMLIIIRLSYLALFSNKNENNQQNFESNNEELKYLLNNPININLIDMAQLCLEQFEIYRKTNLIVLQCTFLLRLYRMFAPEDGDGADGGDSQTFNGMLIQMSYNLGLNREPSQDLKIDNIIRKTWFFLIICDLIQGYQFGNPLNIDEKYYDTKLPFYLHGNENILNIEMEKYVIGTFAYFEKYHYKLLHLLNTTLDIKKLVKISELTQLINDFEVFLNDNFGMLKFILIPYDSTIYKYSFIKIMKCKNYINMKMFLNNIFIHLFLHYEKKSTNFAFFYLKKILSNLCGEFVVSIHQLISDNIINFGGSIADLILNPTIQNMIHRISQINFAILIRINSSIYKMRNSHLHDYNLSNDDEYRLKFAKLSKISQLFIKIIEICINAMSRLSRRYYYAWRVSKAHTFILKNCLSKGLYESNKSSLIEFLDLSNDQFNEILQIVESSIKQTKEYSQVLTSNEDENFINDLEIDQLWMQLAQYNNENITNNKSNNSSNEFNAQNNLDNLIKDLNEMNQDQLNTNLLNDDLDQYFFNMDQMLDKKFK</sequence>
<keyword evidence="1" id="KW-0479">Metal-binding</keyword>
<dbReference type="InterPro" id="IPR001138">
    <property type="entry name" value="Zn2Cys6_DnaBD"/>
</dbReference>
<dbReference type="OrthoDB" id="2943660at2759"/>
<dbReference type="SMART" id="SM00906">
    <property type="entry name" value="Fungal_trans"/>
    <property type="match status" value="1"/>
</dbReference>
<dbReference type="Proteomes" id="UP001152885">
    <property type="component" value="Unassembled WGS sequence"/>
</dbReference>
<keyword evidence="9" id="KW-1185">Reference proteome</keyword>
<dbReference type="SUPFAM" id="SSF57701">
    <property type="entry name" value="Zn2/Cys6 DNA-binding domain"/>
    <property type="match status" value="1"/>
</dbReference>
<dbReference type="InterPro" id="IPR036864">
    <property type="entry name" value="Zn2-C6_fun-type_DNA-bd_sf"/>
</dbReference>
<comment type="caution">
    <text evidence="8">The sequence shown here is derived from an EMBL/GenBank/DDBJ whole genome shotgun (WGS) entry which is preliminary data.</text>
</comment>
<dbReference type="CDD" id="cd00067">
    <property type="entry name" value="GAL4"/>
    <property type="match status" value="1"/>
</dbReference>
<reference evidence="8" key="1">
    <citation type="submission" date="2022-12" db="EMBL/GenBank/DDBJ databases">
        <authorList>
            <person name="Brejova B."/>
        </authorList>
    </citation>
    <scope>NUCLEOTIDE SEQUENCE</scope>
</reference>
<dbReference type="GO" id="GO:0006351">
    <property type="term" value="P:DNA-templated transcription"/>
    <property type="evidence" value="ECO:0007669"/>
    <property type="project" value="InterPro"/>
</dbReference>
<feature type="domain" description="Zn(2)-C6 fungal-type" evidence="7">
    <location>
        <begin position="26"/>
        <end position="55"/>
    </location>
</feature>
<dbReference type="SMART" id="SM00066">
    <property type="entry name" value="GAL4"/>
    <property type="match status" value="1"/>
</dbReference>
<dbReference type="EMBL" id="CANTUO010000005">
    <property type="protein sequence ID" value="CAI5760032.1"/>
    <property type="molecule type" value="Genomic_DNA"/>
</dbReference>
<dbReference type="GO" id="GO:0000981">
    <property type="term" value="F:DNA-binding transcription factor activity, RNA polymerase II-specific"/>
    <property type="evidence" value="ECO:0007669"/>
    <property type="project" value="InterPro"/>
</dbReference>
<gene>
    <name evidence="8" type="ORF">CANVERA_P4544</name>
</gene>
<dbReference type="CDD" id="cd12148">
    <property type="entry name" value="fungal_TF_MHR"/>
    <property type="match status" value="1"/>
</dbReference>
<dbReference type="InterPro" id="IPR007219">
    <property type="entry name" value="XnlR_reg_dom"/>
</dbReference>
<keyword evidence="3" id="KW-0238">DNA-binding</keyword>
<dbReference type="GO" id="GO:0005634">
    <property type="term" value="C:nucleus"/>
    <property type="evidence" value="ECO:0007669"/>
    <property type="project" value="TreeGrafter"/>
</dbReference>
<protein>
    <recommendedName>
        <fullName evidence="7">Zn(2)-C6 fungal-type domain-containing protein</fullName>
    </recommendedName>
</protein>
<evidence type="ECO:0000256" key="6">
    <source>
        <dbReference type="SAM" id="MobiDB-lite"/>
    </source>
</evidence>
<dbReference type="Gene3D" id="4.10.240.10">
    <property type="entry name" value="Zn(2)-C6 fungal-type DNA-binding domain"/>
    <property type="match status" value="1"/>
</dbReference>
<evidence type="ECO:0000259" key="7">
    <source>
        <dbReference type="PROSITE" id="PS50048"/>
    </source>
</evidence>
<dbReference type="GO" id="GO:0045944">
    <property type="term" value="P:positive regulation of transcription by RNA polymerase II"/>
    <property type="evidence" value="ECO:0007669"/>
    <property type="project" value="TreeGrafter"/>
</dbReference>
<dbReference type="InterPro" id="IPR050675">
    <property type="entry name" value="OAF3"/>
</dbReference>
<evidence type="ECO:0000313" key="9">
    <source>
        <dbReference type="Proteomes" id="UP001152885"/>
    </source>
</evidence>
<dbReference type="Pfam" id="PF00172">
    <property type="entry name" value="Zn_clus"/>
    <property type="match status" value="1"/>
</dbReference>
<name>A0A9W4TZS2_9ASCO</name>
<evidence type="ECO:0000256" key="4">
    <source>
        <dbReference type="ARBA" id="ARBA00023163"/>
    </source>
</evidence>
<evidence type="ECO:0000256" key="3">
    <source>
        <dbReference type="ARBA" id="ARBA00023125"/>
    </source>
</evidence>
<keyword evidence="4" id="KW-0804">Transcription</keyword>
<evidence type="ECO:0000256" key="1">
    <source>
        <dbReference type="ARBA" id="ARBA00022723"/>
    </source>
</evidence>
<proteinExistence type="predicted"/>
<evidence type="ECO:0000313" key="8">
    <source>
        <dbReference type="EMBL" id="CAI5760032.1"/>
    </source>
</evidence>